<feature type="region of interest" description="Disordered" evidence="2">
    <location>
        <begin position="1"/>
        <end position="22"/>
    </location>
</feature>
<evidence type="ECO:0000313" key="5">
    <source>
        <dbReference type="Proteomes" id="UP001381693"/>
    </source>
</evidence>
<proteinExistence type="predicted"/>
<organism evidence="4 5">
    <name type="scientific">Halocaridina rubra</name>
    <name type="common">Hawaiian red shrimp</name>
    <dbReference type="NCBI Taxonomy" id="373956"/>
    <lineage>
        <taxon>Eukaryota</taxon>
        <taxon>Metazoa</taxon>
        <taxon>Ecdysozoa</taxon>
        <taxon>Arthropoda</taxon>
        <taxon>Crustacea</taxon>
        <taxon>Multicrustacea</taxon>
        <taxon>Malacostraca</taxon>
        <taxon>Eumalacostraca</taxon>
        <taxon>Eucarida</taxon>
        <taxon>Decapoda</taxon>
        <taxon>Pleocyemata</taxon>
        <taxon>Caridea</taxon>
        <taxon>Atyoidea</taxon>
        <taxon>Atyidae</taxon>
        <taxon>Halocaridina</taxon>
    </lineage>
</organism>
<sequence length="320" mass="34405">MARRLGAMNSSLPTSKTTKRLTQVGLPDSWVNNADSSQTGNAGAAQFGSKEDFAHCQQDAQNYADMEEAMDHSHLGYTKREPTLDLMSMCEDVDIGGGTSPNKSNIGGKEDNLVRRVQIKVESGVDLPIIDRDQPASCNLQQDDPHTATHYISAGEEVVVHHEASDLQHSHSGDGIIQGDPLAEAITVTQKGTDLGAHTITKSITEATPVMDVGSVQQTATATRTIDEGLIILGLGSETHTTIISAGPSTPIKTTTKTVRPSMQYKARKYTKQDMQTAVKLVQEGHMGLKPAAKAFSIPATTLLRTTKRKEFQSTPDGKK</sequence>
<comment type="caution">
    <text evidence="4">The sequence shown here is derived from an EMBL/GenBank/DDBJ whole genome shotgun (WGS) entry which is preliminary data.</text>
</comment>
<evidence type="ECO:0000313" key="4">
    <source>
        <dbReference type="EMBL" id="KAK7078515.1"/>
    </source>
</evidence>
<dbReference type="InterPro" id="IPR009057">
    <property type="entry name" value="Homeodomain-like_sf"/>
</dbReference>
<dbReference type="EMBL" id="JAXCGZ010007791">
    <property type="protein sequence ID" value="KAK7078515.1"/>
    <property type="molecule type" value="Genomic_DNA"/>
</dbReference>
<evidence type="ECO:0000256" key="1">
    <source>
        <dbReference type="ARBA" id="ARBA00004123"/>
    </source>
</evidence>
<feature type="domain" description="HTH psq-type" evidence="3">
    <location>
        <begin position="274"/>
        <end position="312"/>
    </location>
</feature>
<dbReference type="Gene3D" id="1.10.10.60">
    <property type="entry name" value="Homeodomain-like"/>
    <property type="match status" value="1"/>
</dbReference>
<evidence type="ECO:0000256" key="2">
    <source>
        <dbReference type="SAM" id="MobiDB-lite"/>
    </source>
</evidence>
<accession>A0AAN8XG50</accession>
<keyword evidence="5" id="KW-1185">Reference proteome</keyword>
<dbReference type="Pfam" id="PF05225">
    <property type="entry name" value="HTH_psq"/>
    <property type="match status" value="1"/>
</dbReference>
<reference evidence="4 5" key="1">
    <citation type="submission" date="2023-11" db="EMBL/GenBank/DDBJ databases">
        <title>Halocaridina rubra genome assembly.</title>
        <authorList>
            <person name="Smith C."/>
        </authorList>
    </citation>
    <scope>NUCLEOTIDE SEQUENCE [LARGE SCALE GENOMIC DNA]</scope>
    <source>
        <strain evidence="4">EP-1</strain>
        <tissue evidence="4">Whole</tissue>
    </source>
</reference>
<comment type="subcellular location">
    <subcellularLocation>
        <location evidence="1">Nucleus</location>
    </subcellularLocation>
</comment>
<dbReference type="Proteomes" id="UP001381693">
    <property type="component" value="Unassembled WGS sequence"/>
</dbReference>
<dbReference type="GO" id="GO:0005634">
    <property type="term" value="C:nucleus"/>
    <property type="evidence" value="ECO:0007669"/>
    <property type="project" value="UniProtKB-SubCell"/>
</dbReference>
<name>A0AAN8XG50_HALRR</name>
<gene>
    <name evidence="4" type="ORF">SK128_026220</name>
</gene>
<dbReference type="GO" id="GO:0003677">
    <property type="term" value="F:DNA binding"/>
    <property type="evidence" value="ECO:0007669"/>
    <property type="project" value="InterPro"/>
</dbReference>
<dbReference type="AlphaFoldDB" id="A0AAN8XG50"/>
<dbReference type="SUPFAM" id="SSF46689">
    <property type="entry name" value="Homeodomain-like"/>
    <property type="match status" value="1"/>
</dbReference>
<protein>
    <recommendedName>
        <fullName evidence="3">HTH psq-type domain-containing protein</fullName>
    </recommendedName>
</protein>
<dbReference type="InterPro" id="IPR007889">
    <property type="entry name" value="HTH_Psq"/>
</dbReference>
<evidence type="ECO:0000259" key="3">
    <source>
        <dbReference type="Pfam" id="PF05225"/>
    </source>
</evidence>